<keyword evidence="7" id="KW-1185">Reference proteome</keyword>
<evidence type="ECO:0000256" key="3">
    <source>
        <dbReference type="ARBA" id="ARBA00023125"/>
    </source>
</evidence>
<evidence type="ECO:0000313" key="6">
    <source>
        <dbReference type="EMBL" id="NMD97886.1"/>
    </source>
</evidence>
<evidence type="ECO:0000256" key="4">
    <source>
        <dbReference type="ARBA" id="ARBA00023163"/>
    </source>
</evidence>
<reference evidence="6 7" key="1">
    <citation type="submission" date="2020-04" db="EMBL/GenBank/DDBJ databases">
        <authorList>
            <person name="Hitch T.C.A."/>
            <person name="Wylensek D."/>
            <person name="Clavel T."/>
        </authorList>
    </citation>
    <scope>NUCLEOTIDE SEQUENCE [LARGE SCALE GENOMIC DNA]</scope>
    <source>
        <strain evidence="6 7">PG-130-P53-12</strain>
    </source>
</reference>
<dbReference type="GO" id="GO:0003677">
    <property type="term" value="F:DNA binding"/>
    <property type="evidence" value="ECO:0007669"/>
    <property type="project" value="UniProtKB-KW"/>
</dbReference>
<dbReference type="Pfam" id="PF03466">
    <property type="entry name" value="LysR_substrate"/>
    <property type="match status" value="1"/>
</dbReference>
<dbReference type="InterPro" id="IPR036390">
    <property type="entry name" value="WH_DNA-bd_sf"/>
</dbReference>
<keyword evidence="3" id="KW-0238">DNA-binding</keyword>
<proteinExistence type="inferred from homology"/>
<accession>A0A848B314</accession>
<evidence type="ECO:0000259" key="5">
    <source>
        <dbReference type="PROSITE" id="PS50931"/>
    </source>
</evidence>
<evidence type="ECO:0000313" key="7">
    <source>
        <dbReference type="Proteomes" id="UP000543804"/>
    </source>
</evidence>
<dbReference type="PANTHER" id="PTHR30419">
    <property type="entry name" value="HTH-TYPE TRANSCRIPTIONAL REGULATOR YBHD"/>
    <property type="match status" value="1"/>
</dbReference>
<dbReference type="EMBL" id="JABAFA010000001">
    <property type="protein sequence ID" value="NMD97886.1"/>
    <property type="molecule type" value="Genomic_DNA"/>
</dbReference>
<dbReference type="Gene3D" id="1.10.10.10">
    <property type="entry name" value="Winged helix-like DNA-binding domain superfamily/Winged helix DNA-binding domain"/>
    <property type="match status" value="1"/>
</dbReference>
<dbReference type="InterPro" id="IPR005119">
    <property type="entry name" value="LysR_subst-bd"/>
</dbReference>
<dbReference type="Pfam" id="PF00126">
    <property type="entry name" value="HTH_1"/>
    <property type="match status" value="1"/>
</dbReference>
<dbReference type="InterPro" id="IPR050950">
    <property type="entry name" value="HTH-type_LysR_regulators"/>
</dbReference>
<evidence type="ECO:0000256" key="2">
    <source>
        <dbReference type="ARBA" id="ARBA00023015"/>
    </source>
</evidence>
<dbReference type="CDD" id="cd08434">
    <property type="entry name" value="PBP2_GltC_like"/>
    <property type="match status" value="1"/>
</dbReference>
<protein>
    <submittedName>
        <fullName evidence="6">LysR family transcriptional regulator</fullName>
    </submittedName>
</protein>
<evidence type="ECO:0000256" key="1">
    <source>
        <dbReference type="ARBA" id="ARBA00009437"/>
    </source>
</evidence>
<feature type="domain" description="HTH lysR-type" evidence="5">
    <location>
        <begin position="1"/>
        <end position="58"/>
    </location>
</feature>
<comment type="similarity">
    <text evidence="1">Belongs to the LysR transcriptional regulatory family.</text>
</comment>
<dbReference type="Gene3D" id="3.40.190.290">
    <property type="match status" value="1"/>
</dbReference>
<dbReference type="FunFam" id="1.10.10.10:FF:000001">
    <property type="entry name" value="LysR family transcriptional regulator"/>
    <property type="match status" value="1"/>
</dbReference>
<dbReference type="SUPFAM" id="SSF53850">
    <property type="entry name" value="Periplasmic binding protein-like II"/>
    <property type="match status" value="1"/>
</dbReference>
<keyword evidence="2" id="KW-0805">Transcription regulation</keyword>
<comment type="caution">
    <text evidence="6">The sequence shown here is derived from an EMBL/GenBank/DDBJ whole genome shotgun (WGS) entry which is preliminary data.</text>
</comment>
<keyword evidence="4" id="KW-0804">Transcription</keyword>
<dbReference type="PROSITE" id="PS50931">
    <property type="entry name" value="HTH_LYSR"/>
    <property type="match status" value="1"/>
</dbReference>
<sequence>MEISQLKYFQAMARIKHFTKAADACAVSQSALSRSIAKLEAELGVPLFVRHARHAELTQAGEHFLYHIDRVLRELAAAKKELTQAEKKDGGTVNLSFFHSFGGYLLPMLLAEFHAKYPDIRIKLNQHNSKFLMRQVERGKTDLCLCSTMTTAEHIAWMYLWSEELFVAVPKDHPLAARESVTLRDVESEPLITLKPNYSLRTLVDQSFELARSHPQIVFEGDDVNTLASLVAAKLGVSIIPNIPGVEHLGIVYLPIAFPVCKRAVGIAWNTTKQLSPAALTFQQFVIRHFAEEPGS</sequence>
<dbReference type="GO" id="GO:0003700">
    <property type="term" value="F:DNA-binding transcription factor activity"/>
    <property type="evidence" value="ECO:0007669"/>
    <property type="project" value="InterPro"/>
</dbReference>
<dbReference type="PRINTS" id="PR00039">
    <property type="entry name" value="HTHLYSR"/>
</dbReference>
<dbReference type="InterPro" id="IPR036388">
    <property type="entry name" value="WH-like_DNA-bd_sf"/>
</dbReference>
<organism evidence="6 7">
    <name type="scientific">Selenomonas bovis</name>
    <dbReference type="NCBI Taxonomy" id="416586"/>
    <lineage>
        <taxon>Bacteria</taxon>
        <taxon>Bacillati</taxon>
        <taxon>Bacillota</taxon>
        <taxon>Negativicutes</taxon>
        <taxon>Selenomonadales</taxon>
        <taxon>Selenomonadaceae</taxon>
        <taxon>Selenomonas</taxon>
    </lineage>
</organism>
<dbReference type="InterPro" id="IPR000847">
    <property type="entry name" value="LysR_HTH_N"/>
</dbReference>
<dbReference type="AlphaFoldDB" id="A0A848B314"/>
<gene>
    <name evidence="6" type="ORF">HF878_00100</name>
</gene>
<dbReference type="RefSeq" id="WP_170076825.1">
    <property type="nucleotide sequence ID" value="NZ_JABAFA010000001.1"/>
</dbReference>
<name>A0A848B314_9FIRM</name>
<dbReference type="GO" id="GO:0005829">
    <property type="term" value="C:cytosol"/>
    <property type="evidence" value="ECO:0007669"/>
    <property type="project" value="TreeGrafter"/>
</dbReference>
<dbReference type="PANTHER" id="PTHR30419:SF28">
    <property type="entry name" value="HTH-TYPE TRANSCRIPTIONAL REGULATOR BSDA"/>
    <property type="match status" value="1"/>
</dbReference>
<dbReference type="Proteomes" id="UP000543804">
    <property type="component" value="Unassembled WGS sequence"/>
</dbReference>
<dbReference type="SUPFAM" id="SSF46785">
    <property type="entry name" value="Winged helix' DNA-binding domain"/>
    <property type="match status" value="1"/>
</dbReference>